<proteinExistence type="predicted"/>
<organism evidence="1 2">
    <name type="scientific">Nocardioides luteus</name>
    <dbReference type="NCBI Taxonomy" id="1844"/>
    <lineage>
        <taxon>Bacteria</taxon>
        <taxon>Bacillati</taxon>
        <taxon>Actinomycetota</taxon>
        <taxon>Actinomycetes</taxon>
        <taxon>Propionibacteriales</taxon>
        <taxon>Nocardioidaceae</taxon>
        <taxon>Nocardioides</taxon>
    </lineage>
</organism>
<dbReference type="InterPro" id="IPR011045">
    <property type="entry name" value="N2O_reductase_N"/>
</dbReference>
<protein>
    <submittedName>
        <fullName evidence="1">Copper oxidase</fullName>
    </submittedName>
</protein>
<dbReference type="AlphaFoldDB" id="A0A1J4N0K5"/>
<dbReference type="STRING" id="1844.UG56_020005"/>
<dbReference type="InterPro" id="IPR051200">
    <property type="entry name" value="Host-pathogen_enzymatic-act"/>
</dbReference>
<evidence type="ECO:0000313" key="2">
    <source>
        <dbReference type="Proteomes" id="UP000033772"/>
    </source>
</evidence>
<reference evidence="1" key="1">
    <citation type="submission" date="2016-10" db="EMBL/GenBank/DDBJ databases">
        <title>Draft Genome Sequence of Nocardioides luteus Strain BAFB, an Alkane-Degrading Bacterium Isolated from JP-7 Polluted Soil.</title>
        <authorList>
            <person name="Brown L."/>
            <person name="Ruiz O.N."/>
            <person name="Gunasekera T."/>
        </authorList>
    </citation>
    <scope>NUCLEOTIDE SEQUENCE [LARGE SCALE GENOMIC DNA]</scope>
    <source>
        <strain evidence="1">BAFB</strain>
    </source>
</reference>
<sequence length="729" mass="76853">MPAVGQQPIGVGPLPITFDITDENGGWFDAGLDLFGSKSLAVAVLPRVSAAGGLPSVGGPVLPTDASLVENLVGGLSTAGGTSAPTDPLALNSTLATVQGIAKSSPEAASKAAEAKDLIGELKATVADMPADEPVDLASLPVGVDLMGVLDSLQEFAVDGPPVSVTFNVDPAKSQGIRNPIGLIAPEGADEFPYMDAKGAFYGKKTIQLTEPGLYAFTDSVAPYMLGAVVVDDPLTLGLDFGEKLVVNGKPEAVPSNADIIQRLVNAFFTITNPNNWQEFSSTKDVAWNPVQPPAPILQYDADGKPVLIPNLDAYFDQKFGYPKKLAATKKPTTPGVGEVWIATQMEDYAGKKKHGSITKINAEDWTIDRKIAAPEINMNNVHNMWTDKNYKYVYGNEWFDSETDVFDRATGKFVRSLEVGPNPAHVMTRPGNDNLTIGINAGTDIVEAAPGATKVVQRIHADPDSGMTPHPHAHWTSHDGKTVVAPNTMTSEAVIADLDTGKVRHEPVGAFPIATSMTPDSKKAYLSNFLGMSVSCVSLEEDACATPDGSVAKNSTIDLWQNYDPQTGPEAGKSWGGLTIQLPVSPDGKALLAVNTLSQTVNVIDPKTNKLIKDLPCNAGCHGANFGAKKGGGYYAYVSNKFSNATQVIDIDPNNDGDISDAAVAGQLTLGPTADTKMDDELVAHPGVGGQGVLAIPLVYNGWSQEIPEAWRKGLTCEQINPIDESAC</sequence>
<dbReference type="Gene3D" id="2.130.10.10">
    <property type="entry name" value="YVTN repeat-like/Quinoprotein amine dehydrogenase"/>
    <property type="match status" value="2"/>
</dbReference>
<name>A0A1J4N0K5_9ACTN</name>
<accession>A0A1J4N0K5</accession>
<dbReference type="EMBL" id="JZDQ02000030">
    <property type="protein sequence ID" value="OIJ25059.1"/>
    <property type="molecule type" value="Genomic_DNA"/>
</dbReference>
<dbReference type="Proteomes" id="UP000033772">
    <property type="component" value="Unassembled WGS sequence"/>
</dbReference>
<evidence type="ECO:0000313" key="1">
    <source>
        <dbReference type="EMBL" id="OIJ25059.1"/>
    </source>
</evidence>
<dbReference type="PANTHER" id="PTHR47197:SF3">
    <property type="entry name" value="DIHYDRO-HEME D1 DEHYDROGENASE"/>
    <property type="match status" value="1"/>
</dbReference>
<gene>
    <name evidence="1" type="ORF">UG56_020005</name>
</gene>
<dbReference type="PANTHER" id="PTHR47197">
    <property type="entry name" value="PROTEIN NIRF"/>
    <property type="match status" value="1"/>
</dbReference>
<dbReference type="InterPro" id="IPR015943">
    <property type="entry name" value="WD40/YVTN_repeat-like_dom_sf"/>
</dbReference>
<keyword evidence="2" id="KW-1185">Reference proteome</keyword>
<comment type="caution">
    <text evidence="1">The sequence shown here is derived from an EMBL/GenBank/DDBJ whole genome shotgun (WGS) entry which is preliminary data.</text>
</comment>
<dbReference type="SUPFAM" id="SSF50974">
    <property type="entry name" value="Nitrous oxide reductase, N-terminal domain"/>
    <property type="match status" value="2"/>
</dbReference>
<dbReference type="OrthoDB" id="574459at2"/>